<accession>A0A835FPX4</accession>
<evidence type="ECO:0000256" key="1">
    <source>
        <dbReference type="ARBA" id="ARBA00023015"/>
    </source>
</evidence>
<evidence type="ECO:0000313" key="5">
    <source>
        <dbReference type="EMBL" id="KAF8772121.1"/>
    </source>
</evidence>
<dbReference type="NCBIfam" id="TIGR01557">
    <property type="entry name" value="myb_SHAQKYF"/>
    <property type="match status" value="1"/>
</dbReference>
<keyword evidence="1" id="KW-0805">Transcription regulation</keyword>
<feature type="region of interest" description="Disordered" evidence="4">
    <location>
        <begin position="251"/>
        <end position="278"/>
    </location>
</feature>
<evidence type="ECO:0000256" key="2">
    <source>
        <dbReference type="ARBA" id="ARBA00023163"/>
    </source>
</evidence>
<dbReference type="InterPro" id="IPR009057">
    <property type="entry name" value="Homeodomain-like_sf"/>
</dbReference>
<keyword evidence="6" id="KW-1185">Reference proteome</keyword>
<protein>
    <submittedName>
        <fullName evidence="5">Uncharacterized protein</fullName>
    </submittedName>
</protein>
<evidence type="ECO:0000256" key="3">
    <source>
        <dbReference type="ARBA" id="ARBA00023242"/>
    </source>
</evidence>
<evidence type="ECO:0000256" key="4">
    <source>
        <dbReference type="SAM" id="MobiDB-lite"/>
    </source>
</evidence>
<name>A0A835FPX4_9POAL</name>
<sequence length="456" mass="49314">MCAHGDKDALSKHVALGACFHVLKPLHTGSLNMLKQKALEHKSKKAKPQGPIPSKTKSGMASSSTKRLQEMLIIERNNLSNPGSNESKVPEVDATPEGILKLMNVKGLTSKQIARHLQKHRLHQRNAKKGGQSQKNASMKPVSVLVGSAHNAATTESITPRVDADIREVYPSRLWKQVKEAAAPKIGTYSFTSGTYIDGTKSLWDDYEKKLQKQLAASNRSWQQKGLSSSKRQLPVKNNVVVISVESSGSSSLSTSLVDQDGENTRTEAAGNNDNVGNINTFKDGGISNESPKAAGEIGYGAPVESFGLSSLPTSLVAQIGDNNRTEAAGNNDNVGNVNMLEGTMNKEHTAARDPDDVWGFLQSNELDLTLPSDATEEAISNLMDELQGLQDKQNLDLEDLLQVDNAWNTGLASTRPINIDGSMAQEASAHNAPVDKPMMPTAQDDGYWDDFDMLF</sequence>
<keyword evidence="2" id="KW-0804">Transcription</keyword>
<dbReference type="EMBL" id="JACEFO010000429">
    <property type="protein sequence ID" value="KAF8772121.1"/>
    <property type="molecule type" value="Genomic_DNA"/>
</dbReference>
<dbReference type="GO" id="GO:0003677">
    <property type="term" value="F:DNA binding"/>
    <property type="evidence" value="ECO:0007669"/>
    <property type="project" value="InterPro"/>
</dbReference>
<reference evidence="5" key="1">
    <citation type="submission" date="2020-07" db="EMBL/GenBank/DDBJ databases">
        <title>Genome sequence and genetic diversity analysis of an under-domesticated orphan crop, white fonio (Digitaria exilis).</title>
        <authorList>
            <person name="Bennetzen J.L."/>
            <person name="Chen S."/>
            <person name="Ma X."/>
            <person name="Wang X."/>
            <person name="Yssel A.E.J."/>
            <person name="Chaluvadi S.R."/>
            <person name="Johnson M."/>
            <person name="Gangashetty P."/>
            <person name="Hamidou F."/>
            <person name="Sanogo M.D."/>
            <person name="Zwaenepoel A."/>
            <person name="Wallace J."/>
            <person name="Van De Peer Y."/>
            <person name="Van Deynze A."/>
        </authorList>
    </citation>
    <scope>NUCLEOTIDE SEQUENCE</scope>
    <source>
        <tissue evidence="5">Leaves</tissue>
    </source>
</reference>
<dbReference type="OrthoDB" id="660239at2759"/>
<dbReference type="Proteomes" id="UP000636709">
    <property type="component" value="Unassembled WGS sequence"/>
</dbReference>
<feature type="region of interest" description="Disordered" evidence="4">
    <location>
        <begin position="39"/>
        <end position="63"/>
    </location>
</feature>
<comment type="caution">
    <text evidence="5">The sequence shown here is derived from an EMBL/GenBank/DDBJ whole genome shotgun (WGS) entry which is preliminary data.</text>
</comment>
<gene>
    <name evidence="5" type="ORF">HU200_006116</name>
</gene>
<proteinExistence type="predicted"/>
<dbReference type="AlphaFoldDB" id="A0A835FPX4"/>
<organism evidence="5 6">
    <name type="scientific">Digitaria exilis</name>
    <dbReference type="NCBI Taxonomy" id="1010633"/>
    <lineage>
        <taxon>Eukaryota</taxon>
        <taxon>Viridiplantae</taxon>
        <taxon>Streptophyta</taxon>
        <taxon>Embryophyta</taxon>
        <taxon>Tracheophyta</taxon>
        <taxon>Spermatophyta</taxon>
        <taxon>Magnoliopsida</taxon>
        <taxon>Liliopsida</taxon>
        <taxon>Poales</taxon>
        <taxon>Poaceae</taxon>
        <taxon>PACMAD clade</taxon>
        <taxon>Panicoideae</taxon>
        <taxon>Panicodae</taxon>
        <taxon>Paniceae</taxon>
        <taxon>Anthephorinae</taxon>
        <taxon>Digitaria</taxon>
    </lineage>
</organism>
<keyword evidence="3" id="KW-0539">Nucleus</keyword>
<evidence type="ECO:0000313" key="6">
    <source>
        <dbReference type="Proteomes" id="UP000636709"/>
    </source>
</evidence>
<dbReference type="InterPro" id="IPR006447">
    <property type="entry name" value="Myb_dom_plants"/>
</dbReference>
<dbReference type="Gene3D" id="1.10.10.60">
    <property type="entry name" value="Homeodomain-like"/>
    <property type="match status" value="1"/>
</dbReference>
<dbReference type="SUPFAM" id="SSF46689">
    <property type="entry name" value="Homeodomain-like"/>
    <property type="match status" value="1"/>
</dbReference>